<evidence type="ECO:0000313" key="3">
    <source>
        <dbReference type="Proteomes" id="UP000623678"/>
    </source>
</evidence>
<comment type="caution">
    <text evidence="2">The sequence shown here is derived from an EMBL/GenBank/DDBJ whole genome shotgun (WGS) entry which is preliminary data.</text>
</comment>
<evidence type="ECO:0000256" key="1">
    <source>
        <dbReference type="SAM" id="SignalP"/>
    </source>
</evidence>
<proteinExistence type="predicted"/>
<feature type="signal peptide" evidence="1">
    <location>
        <begin position="1"/>
        <end position="22"/>
    </location>
</feature>
<dbReference type="AlphaFoldDB" id="A0A926EMP1"/>
<dbReference type="Proteomes" id="UP000623678">
    <property type="component" value="Unassembled WGS sequence"/>
</dbReference>
<dbReference type="PROSITE" id="PS51257">
    <property type="entry name" value="PROKAR_LIPOPROTEIN"/>
    <property type="match status" value="1"/>
</dbReference>
<reference evidence="2" key="1">
    <citation type="submission" date="2020-08" db="EMBL/GenBank/DDBJ databases">
        <title>Genome public.</title>
        <authorList>
            <person name="Liu C."/>
            <person name="Sun Q."/>
        </authorList>
    </citation>
    <scope>NUCLEOTIDE SEQUENCE</scope>
    <source>
        <strain evidence="2">NSJ-64</strain>
    </source>
</reference>
<keyword evidence="3" id="KW-1185">Reference proteome</keyword>
<sequence length="110" mass="12509">MRRALRLLLALICILSLLTGCAQQEREWDRRPMVLVKGTIYLDTGKQIPVEVHESAVLGEITSSVDPSEIPTEEGQSNFGWEGAEYAFYEDGLVVLIDHEWVLFEKETEE</sequence>
<evidence type="ECO:0008006" key="4">
    <source>
        <dbReference type="Google" id="ProtNLM"/>
    </source>
</evidence>
<name>A0A926EMP1_9FIRM</name>
<evidence type="ECO:0000313" key="2">
    <source>
        <dbReference type="EMBL" id="MBC8584496.1"/>
    </source>
</evidence>
<accession>A0A926EMP1</accession>
<keyword evidence="1" id="KW-0732">Signal</keyword>
<dbReference type="EMBL" id="JACRTD010000002">
    <property type="protein sequence ID" value="MBC8584496.1"/>
    <property type="molecule type" value="Genomic_DNA"/>
</dbReference>
<organism evidence="2 3">
    <name type="scientific">Youxingia wuxianensis</name>
    <dbReference type="NCBI Taxonomy" id="2763678"/>
    <lineage>
        <taxon>Bacteria</taxon>
        <taxon>Bacillati</taxon>
        <taxon>Bacillota</taxon>
        <taxon>Clostridia</taxon>
        <taxon>Eubacteriales</taxon>
        <taxon>Oscillospiraceae</taxon>
        <taxon>Youxingia</taxon>
    </lineage>
</organism>
<dbReference type="RefSeq" id="WP_262394329.1">
    <property type="nucleotide sequence ID" value="NZ_JACRTD010000002.1"/>
</dbReference>
<feature type="chain" id="PRO_5037940220" description="Lipoprotein" evidence="1">
    <location>
        <begin position="23"/>
        <end position="110"/>
    </location>
</feature>
<protein>
    <recommendedName>
        <fullName evidence="4">Lipoprotein</fullName>
    </recommendedName>
</protein>
<gene>
    <name evidence="2" type="ORF">H8705_02740</name>
</gene>